<dbReference type="AlphaFoldDB" id="A0A7Y6IBH3"/>
<sequence>MSDFLAALLAKAAIMVLEALLARLIHALVTTFARSAGVTFLQNAGAQPA</sequence>
<keyword evidence="2" id="KW-1185">Reference proteome</keyword>
<name>A0A7Y6IBH3_9ACTN</name>
<protein>
    <submittedName>
        <fullName evidence="1">Uncharacterized protein</fullName>
    </submittedName>
</protein>
<comment type="caution">
    <text evidence="1">The sequence shown here is derived from an EMBL/GenBank/DDBJ whole genome shotgun (WGS) entry which is preliminary data.</text>
</comment>
<dbReference type="Proteomes" id="UP000586042">
    <property type="component" value="Unassembled WGS sequence"/>
</dbReference>
<accession>A0A7Y6IBH3</accession>
<dbReference type="EMBL" id="JABWGN010000011">
    <property type="protein sequence ID" value="NUW35189.1"/>
    <property type="molecule type" value="Genomic_DNA"/>
</dbReference>
<evidence type="ECO:0000313" key="2">
    <source>
        <dbReference type="Proteomes" id="UP000586042"/>
    </source>
</evidence>
<evidence type="ECO:0000313" key="1">
    <source>
        <dbReference type="EMBL" id="NUW35189.1"/>
    </source>
</evidence>
<organism evidence="1 2">
    <name type="scientific">Nonomuraea montanisoli</name>
    <dbReference type="NCBI Taxonomy" id="2741721"/>
    <lineage>
        <taxon>Bacteria</taxon>
        <taxon>Bacillati</taxon>
        <taxon>Actinomycetota</taxon>
        <taxon>Actinomycetes</taxon>
        <taxon>Streptosporangiales</taxon>
        <taxon>Streptosporangiaceae</taxon>
        <taxon>Nonomuraea</taxon>
    </lineage>
</organism>
<reference evidence="1 2" key="1">
    <citation type="submission" date="2020-06" db="EMBL/GenBank/DDBJ databases">
        <title>Nonomuraea sp. SMC257, a novel actinomycete isolated from soil.</title>
        <authorList>
            <person name="Chanama M."/>
        </authorList>
    </citation>
    <scope>NUCLEOTIDE SEQUENCE [LARGE SCALE GENOMIC DNA]</scope>
    <source>
        <strain evidence="1 2">SMC257</strain>
    </source>
</reference>
<proteinExistence type="predicted"/>
<gene>
    <name evidence="1" type="ORF">HTZ77_27710</name>
</gene>
<dbReference type="RefSeq" id="WP_175592651.1">
    <property type="nucleotide sequence ID" value="NZ_JABWGN010000011.1"/>
</dbReference>